<evidence type="ECO:0000313" key="2">
    <source>
        <dbReference type="EMBL" id="MFD1642392.1"/>
    </source>
</evidence>
<reference evidence="2 3" key="1">
    <citation type="journal article" date="2019" name="Int. J. Syst. Evol. Microbiol.">
        <title>The Global Catalogue of Microorganisms (GCM) 10K type strain sequencing project: providing services to taxonomists for standard genome sequencing and annotation.</title>
        <authorList>
            <consortium name="The Broad Institute Genomics Platform"/>
            <consortium name="The Broad Institute Genome Sequencing Center for Infectious Disease"/>
            <person name="Wu L."/>
            <person name="Ma J."/>
        </authorList>
    </citation>
    <scope>NUCLEOTIDE SEQUENCE [LARGE SCALE GENOMIC DNA]</scope>
    <source>
        <strain evidence="2 3">CGMCC 1.10593</strain>
    </source>
</reference>
<dbReference type="CDD" id="cd09879">
    <property type="entry name" value="PIN_VapC_AF0591-like"/>
    <property type="match status" value="1"/>
</dbReference>
<organism evidence="2 3">
    <name type="scientific">Halohasta litorea</name>
    <dbReference type="NCBI Taxonomy" id="869891"/>
    <lineage>
        <taxon>Archaea</taxon>
        <taxon>Methanobacteriati</taxon>
        <taxon>Methanobacteriota</taxon>
        <taxon>Stenosarchaea group</taxon>
        <taxon>Halobacteria</taxon>
        <taxon>Halobacteriales</taxon>
        <taxon>Haloferacaceae</taxon>
        <taxon>Halohasta</taxon>
    </lineage>
</organism>
<protein>
    <submittedName>
        <fullName evidence="2">PIN domain-containing protein</fullName>
    </submittedName>
</protein>
<dbReference type="RefSeq" id="WP_256395850.1">
    <property type="nucleotide sequence ID" value="NZ_JANHDJ010000002.1"/>
</dbReference>
<dbReference type="Gene3D" id="3.40.50.1010">
    <property type="entry name" value="5'-nuclease"/>
    <property type="match status" value="1"/>
</dbReference>
<dbReference type="Pfam" id="PF18477">
    <property type="entry name" value="PIN_9"/>
    <property type="match status" value="1"/>
</dbReference>
<name>A0ABD6D8I7_9EURY</name>
<sequence>MDTNALMMPVELGVRVFDELNRLFGPGMAEYCVPQPVIDELNALADGSGEEAKAASVGKDLANRCRVVETNVSYADDAVVELATEGGFDYVVTNDRPLRDRLLSRGVRVIGVRGQNRLGITEP</sequence>
<dbReference type="Proteomes" id="UP001597052">
    <property type="component" value="Unassembled WGS sequence"/>
</dbReference>
<comment type="caution">
    <text evidence="2">The sequence shown here is derived from an EMBL/GenBank/DDBJ whole genome shotgun (WGS) entry which is preliminary data.</text>
</comment>
<evidence type="ECO:0000259" key="1">
    <source>
        <dbReference type="Pfam" id="PF18477"/>
    </source>
</evidence>
<dbReference type="EMBL" id="JBHUDM010000002">
    <property type="protein sequence ID" value="MFD1642392.1"/>
    <property type="molecule type" value="Genomic_DNA"/>
</dbReference>
<dbReference type="SUPFAM" id="SSF88723">
    <property type="entry name" value="PIN domain-like"/>
    <property type="match status" value="1"/>
</dbReference>
<proteinExistence type="predicted"/>
<dbReference type="InterPro" id="IPR041120">
    <property type="entry name" value="PIN_9"/>
</dbReference>
<gene>
    <name evidence="2" type="ORF">ACFSBW_10960</name>
</gene>
<dbReference type="InterPro" id="IPR029060">
    <property type="entry name" value="PIN-like_dom_sf"/>
</dbReference>
<accession>A0ABD6D8I7</accession>
<evidence type="ECO:0000313" key="3">
    <source>
        <dbReference type="Proteomes" id="UP001597052"/>
    </source>
</evidence>
<keyword evidence="3" id="KW-1185">Reference proteome</keyword>
<dbReference type="AlphaFoldDB" id="A0ABD6D8I7"/>
<feature type="domain" description="VapC9 PIN-like" evidence="1">
    <location>
        <begin position="1"/>
        <end position="114"/>
    </location>
</feature>